<evidence type="ECO:0000313" key="2">
    <source>
        <dbReference type="Proteomes" id="UP000305729"/>
    </source>
</evidence>
<dbReference type="RefSeq" id="WP_138539655.1">
    <property type="nucleotide sequence ID" value="NZ_CP045429.1"/>
</dbReference>
<protein>
    <recommendedName>
        <fullName evidence="3">Knr4/Smi1-like domain-containing protein</fullName>
    </recommendedName>
</protein>
<proteinExistence type="predicted"/>
<dbReference type="EMBL" id="CP045429">
    <property type="protein sequence ID" value="QPB82219.1"/>
    <property type="molecule type" value="Genomic_DNA"/>
</dbReference>
<name>A0A5S3UQ82_9GAMM</name>
<evidence type="ECO:0000313" key="1">
    <source>
        <dbReference type="EMBL" id="QPB82219.1"/>
    </source>
</evidence>
<dbReference type="Proteomes" id="UP000305729">
    <property type="component" value="Chromosome 1"/>
</dbReference>
<evidence type="ECO:0008006" key="3">
    <source>
        <dbReference type="Google" id="ProtNLM"/>
    </source>
</evidence>
<organism evidence="1 2">
    <name type="scientific">Pseudoalteromonas rubra</name>
    <dbReference type="NCBI Taxonomy" id="43658"/>
    <lineage>
        <taxon>Bacteria</taxon>
        <taxon>Pseudomonadati</taxon>
        <taxon>Pseudomonadota</taxon>
        <taxon>Gammaproteobacteria</taxon>
        <taxon>Alteromonadales</taxon>
        <taxon>Pseudoalteromonadaceae</taxon>
        <taxon>Pseudoalteromonas</taxon>
    </lineage>
</organism>
<accession>A0A5S3UQ82</accession>
<sequence>MNESKVLLNKLLGPRDPAQARCIGFSASDIEKLLTCGPVSLNRYTQFITFLSVMGLEDGGLLDSDTLLHFHPRQSFMEVNNLSEFLFEELSDNHSIPQAGIYLLEICDAEYFYFDCEHNNQHVYIYNKASKSVRDSGWDFFTYLDKRCAADKSRFHPTKRCTRYREVVPEQLLAIKNAPTEKQVSDFLNLMNHTQVFPGIARLKGYSMQEIAKIEALYNIEAKGELLLFLYTMGINQGGALPPIPAIHNSMSSHLHAMKELREWLEEYDRPDLAEAVFAFDFDEELDCFLFYTQHDEGVYYINSNADELYKEFDSISDMLGKRAKSIEKHGIKYPAENSDCIRLFHFEAGALG</sequence>
<dbReference type="InterPro" id="IPR037883">
    <property type="entry name" value="Knr4/Smi1-like_sf"/>
</dbReference>
<reference evidence="1 2" key="1">
    <citation type="submission" date="2019-10" db="EMBL/GenBank/DDBJ databases">
        <title>Pseudoalteromonas rubra S4059.</title>
        <authorList>
            <person name="Paulsen S."/>
            <person name="Wang X."/>
        </authorList>
    </citation>
    <scope>NUCLEOTIDE SEQUENCE [LARGE SCALE GENOMIC DNA]</scope>
    <source>
        <strain evidence="1 2">S4059</strain>
    </source>
</reference>
<dbReference type="SUPFAM" id="SSF160631">
    <property type="entry name" value="SMI1/KNR4-like"/>
    <property type="match status" value="1"/>
</dbReference>
<dbReference type="AlphaFoldDB" id="A0A5S3UQ82"/>
<gene>
    <name evidence="1" type="ORF">CWC22_004015</name>
</gene>